<evidence type="ECO:0000256" key="1">
    <source>
        <dbReference type="ARBA" id="ARBA00003543"/>
    </source>
</evidence>
<evidence type="ECO:0000256" key="5">
    <source>
        <dbReference type="ARBA" id="ARBA00022781"/>
    </source>
</evidence>
<keyword evidence="6 10" id="KW-0406">Ion transport</keyword>
<evidence type="ECO:0000256" key="9">
    <source>
        <dbReference type="ARBA" id="ARBA00023310"/>
    </source>
</evidence>
<dbReference type="GO" id="GO:0045259">
    <property type="term" value="C:proton-transporting ATP synthase complex"/>
    <property type="evidence" value="ECO:0007669"/>
    <property type="project" value="UniProtKB-KW"/>
</dbReference>
<keyword evidence="8 10" id="KW-0139">CF(1)</keyword>
<dbReference type="NCBIfam" id="TIGR01216">
    <property type="entry name" value="ATP_synt_epsi"/>
    <property type="match status" value="1"/>
</dbReference>
<keyword evidence="9 10" id="KW-0066">ATP synthesis</keyword>
<name>A0A975NCJ1_9BRAD</name>
<proteinExistence type="inferred from homology"/>
<dbReference type="RefSeq" id="WP_215620885.1">
    <property type="nucleotide sequence ID" value="NZ_CP076134.1"/>
</dbReference>
<feature type="domain" description="ATP synthase F1 complex delta/epsilon subunit N-terminal" evidence="12">
    <location>
        <begin position="4"/>
        <end position="82"/>
    </location>
</feature>
<dbReference type="InterPro" id="IPR036771">
    <property type="entry name" value="ATPsynth_dsu/esu_N"/>
</dbReference>
<evidence type="ECO:0000313" key="13">
    <source>
        <dbReference type="EMBL" id="QWG12041.1"/>
    </source>
</evidence>
<sequence length="136" mass="14134">MATFQLSLVSPERLLFAGQADQVDLPGVEGDFGVLAGHAPVVATLRPGIVTAIAGSVRDSFVVLGGLAEFSRGELTILAESAVTVDDFDLAGFKATIEEMQEGLASKSAGDELDRAVALLDHYKSIHTSLATTAAF</sequence>
<keyword evidence="10" id="KW-1003">Cell membrane</keyword>
<evidence type="ECO:0000256" key="11">
    <source>
        <dbReference type="RuleBase" id="RU003656"/>
    </source>
</evidence>
<organism evidence="13 14">
    <name type="scientific">Bradyrhizobium sediminis</name>
    <dbReference type="NCBI Taxonomy" id="2840469"/>
    <lineage>
        <taxon>Bacteria</taxon>
        <taxon>Pseudomonadati</taxon>
        <taxon>Pseudomonadota</taxon>
        <taxon>Alphaproteobacteria</taxon>
        <taxon>Hyphomicrobiales</taxon>
        <taxon>Nitrobacteraceae</taxon>
        <taxon>Bradyrhizobium</taxon>
    </lineage>
</organism>
<dbReference type="InterPro" id="IPR020546">
    <property type="entry name" value="ATP_synth_F1_dsu/esu_N"/>
</dbReference>
<comment type="subunit">
    <text evidence="10 11">F-type ATPases have 2 components, CF(1) - the catalytic core - and CF(0) - the membrane proton channel. CF(1) has five subunits: alpha(3), beta(3), gamma(1), delta(1), epsilon(1). CF(0) has three main subunits: a, b and c.</text>
</comment>
<comment type="subcellular location">
    <subcellularLocation>
        <location evidence="10">Cell membrane</location>
        <topology evidence="10">Peripheral membrane protein</topology>
    </subcellularLocation>
    <subcellularLocation>
        <location evidence="2">Endomembrane system</location>
        <topology evidence="2">Peripheral membrane protein</topology>
    </subcellularLocation>
</comment>
<dbReference type="CDD" id="cd12152">
    <property type="entry name" value="F1-ATPase_delta"/>
    <property type="match status" value="1"/>
</dbReference>
<dbReference type="GO" id="GO:0005886">
    <property type="term" value="C:plasma membrane"/>
    <property type="evidence" value="ECO:0007669"/>
    <property type="project" value="UniProtKB-SubCell"/>
</dbReference>
<dbReference type="Pfam" id="PF02823">
    <property type="entry name" value="ATP-synt_DE_N"/>
    <property type="match status" value="1"/>
</dbReference>
<keyword evidence="5 10" id="KW-0375">Hydrogen ion transport</keyword>
<evidence type="ECO:0000259" key="12">
    <source>
        <dbReference type="Pfam" id="PF02823"/>
    </source>
</evidence>
<accession>A0A975NCJ1</accession>
<evidence type="ECO:0000256" key="2">
    <source>
        <dbReference type="ARBA" id="ARBA00004184"/>
    </source>
</evidence>
<comment type="similarity">
    <text evidence="3 10 11">Belongs to the ATPase epsilon chain family.</text>
</comment>
<dbReference type="Gene3D" id="2.60.15.10">
    <property type="entry name" value="F0F1 ATP synthase delta/epsilon subunit, N-terminal"/>
    <property type="match status" value="1"/>
</dbReference>
<dbReference type="GO" id="GO:0005524">
    <property type="term" value="F:ATP binding"/>
    <property type="evidence" value="ECO:0007669"/>
    <property type="project" value="UniProtKB-UniRule"/>
</dbReference>
<dbReference type="PANTHER" id="PTHR13822:SF10">
    <property type="entry name" value="ATP SYNTHASE EPSILON CHAIN, CHLOROPLASTIC"/>
    <property type="match status" value="1"/>
</dbReference>
<dbReference type="GO" id="GO:0046933">
    <property type="term" value="F:proton-transporting ATP synthase activity, rotational mechanism"/>
    <property type="evidence" value="ECO:0007669"/>
    <property type="project" value="UniProtKB-UniRule"/>
</dbReference>
<dbReference type="EMBL" id="CP076134">
    <property type="protein sequence ID" value="QWG12041.1"/>
    <property type="molecule type" value="Genomic_DNA"/>
</dbReference>
<keyword evidence="4 10" id="KW-0813">Transport</keyword>
<evidence type="ECO:0000256" key="10">
    <source>
        <dbReference type="HAMAP-Rule" id="MF_00530"/>
    </source>
</evidence>
<dbReference type="SUPFAM" id="SSF51344">
    <property type="entry name" value="Epsilon subunit of F1F0-ATP synthase N-terminal domain"/>
    <property type="match status" value="1"/>
</dbReference>
<evidence type="ECO:0000256" key="6">
    <source>
        <dbReference type="ARBA" id="ARBA00023065"/>
    </source>
</evidence>
<evidence type="ECO:0000256" key="8">
    <source>
        <dbReference type="ARBA" id="ARBA00023196"/>
    </source>
</evidence>
<keyword evidence="7 10" id="KW-0472">Membrane</keyword>
<evidence type="ECO:0000256" key="7">
    <source>
        <dbReference type="ARBA" id="ARBA00023136"/>
    </source>
</evidence>
<dbReference type="PANTHER" id="PTHR13822">
    <property type="entry name" value="ATP SYNTHASE DELTA/EPSILON CHAIN"/>
    <property type="match status" value="1"/>
</dbReference>
<dbReference type="InterPro" id="IPR001469">
    <property type="entry name" value="ATP_synth_F1_dsu/esu"/>
</dbReference>
<gene>
    <name evidence="10" type="primary">atpC</name>
    <name evidence="13" type="ORF">KMZ29_20265</name>
</gene>
<evidence type="ECO:0000313" key="14">
    <source>
        <dbReference type="Proteomes" id="UP000680839"/>
    </source>
</evidence>
<comment type="function">
    <text evidence="1 10">Produces ATP from ADP in the presence of a proton gradient across the membrane.</text>
</comment>
<protein>
    <recommendedName>
        <fullName evidence="10">ATP synthase epsilon chain</fullName>
    </recommendedName>
    <alternativeName>
        <fullName evidence="10">ATP synthase F1 sector epsilon subunit</fullName>
    </alternativeName>
    <alternativeName>
        <fullName evidence="10">F-ATPase epsilon subunit</fullName>
    </alternativeName>
</protein>
<dbReference type="HAMAP" id="MF_00530">
    <property type="entry name" value="ATP_synth_epsil_bac"/>
    <property type="match status" value="1"/>
</dbReference>
<dbReference type="Proteomes" id="UP000680839">
    <property type="component" value="Chromosome"/>
</dbReference>
<dbReference type="GO" id="GO:0012505">
    <property type="term" value="C:endomembrane system"/>
    <property type="evidence" value="ECO:0007669"/>
    <property type="project" value="UniProtKB-SubCell"/>
</dbReference>
<dbReference type="AlphaFoldDB" id="A0A975NCJ1"/>
<reference evidence="13" key="1">
    <citation type="submission" date="2021-06" db="EMBL/GenBank/DDBJ databases">
        <title>Bradyrhizobium sp. S2-20-1 Genome sequencing.</title>
        <authorList>
            <person name="Jin L."/>
        </authorList>
    </citation>
    <scope>NUCLEOTIDE SEQUENCE</scope>
    <source>
        <strain evidence="13">S2-20-1</strain>
    </source>
</reference>
<evidence type="ECO:0000256" key="3">
    <source>
        <dbReference type="ARBA" id="ARBA00005712"/>
    </source>
</evidence>
<dbReference type="NCBIfam" id="NF009982">
    <property type="entry name" value="PRK13448.1"/>
    <property type="match status" value="1"/>
</dbReference>
<evidence type="ECO:0000256" key="4">
    <source>
        <dbReference type="ARBA" id="ARBA00022448"/>
    </source>
</evidence>